<keyword evidence="2" id="KW-1185">Reference proteome</keyword>
<comment type="caution">
    <text evidence="1">The sequence shown here is derived from an EMBL/GenBank/DDBJ whole genome shotgun (WGS) entry which is preliminary data.</text>
</comment>
<dbReference type="Proteomes" id="UP001175227">
    <property type="component" value="Unassembled WGS sequence"/>
</dbReference>
<organism evidence="1 2">
    <name type="scientific">Armillaria novae-zelandiae</name>
    <dbReference type="NCBI Taxonomy" id="153914"/>
    <lineage>
        <taxon>Eukaryota</taxon>
        <taxon>Fungi</taxon>
        <taxon>Dikarya</taxon>
        <taxon>Basidiomycota</taxon>
        <taxon>Agaricomycotina</taxon>
        <taxon>Agaricomycetes</taxon>
        <taxon>Agaricomycetidae</taxon>
        <taxon>Agaricales</taxon>
        <taxon>Marasmiineae</taxon>
        <taxon>Physalacriaceae</taxon>
        <taxon>Armillaria</taxon>
    </lineage>
</organism>
<evidence type="ECO:0000313" key="2">
    <source>
        <dbReference type="Proteomes" id="UP001175227"/>
    </source>
</evidence>
<name>A0AA39P2G0_9AGAR</name>
<dbReference type="EMBL" id="JAUEPR010000020">
    <property type="protein sequence ID" value="KAK0476332.1"/>
    <property type="molecule type" value="Genomic_DNA"/>
</dbReference>
<proteinExistence type="predicted"/>
<gene>
    <name evidence="1" type="ORF">IW261DRAFT_1490742</name>
</gene>
<accession>A0AA39P2G0</accession>
<sequence>MLGNVCWSSDSGCTMMLDLSEGGWAGDRFDVVPLNSVDDGGEEWEDVTEDQVKLTRFALRKLS</sequence>
<evidence type="ECO:0000313" key="1">
    <source>
        <dbReference type="EMBL" id="KAK0476332.1"/>
    </source>
</evidence>
<dbReference type="AlphaFoldDB" id="A0AA39P2G0"/>
<reference evidence="1" key="1">
    <citation type="submission" date="2023-06" db="EMBL/GenBank/DDBJ databases">
        <authorList>
            <consortium name="Lawrence Berkeley National Laboratory"/>
            <person name="Ahrendt S."/>
            <person name="Sahu N."/>
            <person name="Indic B."/>
            <person name="Wong-Bajracharya J."/>
            <person name="Merenyi Z."/>
            <person name="Ke H.-M."/>
            <person name="Monk M."/>
            <person name="Kocsube S."/>
            <person name="Drula E."/>
            <person name="Lipzen A."/>
            <person name="Balint B."/>
            <person name="Henrissat B."/>
            <person name="Andreopoulos B."/>
            <person name="Martin F.M."/>
            <person name="Harder C.B."/>
            <person name="Rigling D."/>
            <person name="Ford K.L."/>
            <person name="Foster G.D."/>
            <person name="Pangilinan J."/>
            <person name="Papanicolaou A."/>
            <person name="Barry K."/>
            <person name="LaButti K."/>
            <person name="Viragh M."/>
            <person name="Koriabine M."/>
            <person name="Yan M."/>
            <person name="Riley R."/>
            <person name="Champramary S."/>
            <person name="Plett K.L."/>
            <person name="Tsai I.J."/>
            <person name="Slot J."/>
            <person name="Sipos G."/>
            <person name="Plett J."/>
            <person name="Nagy L.G."/>
            <person name="Grigoriev I.V."/>
        </authorList>
    </citation>
    <scope>NUCLEOTIDE SEQUENCE</scope>
    <source>
        <strain evidence="1">ICMP 16352</strain>
    </source>
</reference>
<protein>
    <submittedName>
        <fullName evidence="1">Uncharacterized protein</fullName>
    </submittedName>
</protein>